<dbReference type="Pfam" id="PF13963">
    <property type="entry name" value="Transpos_assoc"/>
    <property type="match status" value="1"/>
</dbReference>
<keyword evidence="4" id="KW-1185">Reference proteome</keyword>
<organism evidence="3 4">
    <name type="scientific">Carnegiea gigantea</name>
    <dbReference type="NCBI Taxonomy" id="171969"/>
    <lineage>
        <taxon>Eukaryota</taxon>
        <taxon>Viridiplantae</taxon>
        <taxon>Streptophyta</taxon>
        <taxon>Embryophyta</taxon>
        <taxon>Tracheophyta</taxon>
        <taxon>Spermatophyta</taxon>
        <taxon>Magnoliopsida</taxon>
        <taxon>eudicotyledons</taxon>
        <taxon>Gunneridae</taxon>
        <taxon>Pentapetalae</taxon>
        <taxon>Caryophyllales</taxon>
        <taxon>Cactineae</taxon>
        <taxon>Cactaceae</taxon>
        <taxon>Cactoideae</taxon>
        <taxon>Echinocereeae</taxon>
        <taxon>Carnegiea</taxon>
    </lineage>
</organism>
<dbReference type="InterPro" id="IPR029480">
    <property type="entry name" value="Transpos_assoc"/>
</dbReference>
<reference evidence="3" key="1">
    <citation type="submission" date="2022-04" db="EMBL/GenBank/DDBJ databases">
        <title>Carnegiea gigantea Genome sequencing and assembly v2.</title>
        <authorList>
            <person name="Copetti D."/>
            <person name="Sanderson M.J."/>
            <person name="Burquez A."/>
            <person name="Wojciechowski M.F."/>
        </authorList>
    </citation>
    <scope>NUCLEOTIDE SEQUENCE</scope>
    <source>
        <strain evidence="3">SGP5-SGP5p</strain>
        <tissue evidence="3">Aerial part</tissue>
    </source>
</reference>
<proteinExistence type="predicted"/>
<protein>
    <recommendedName>
        <fullName evidence="2">Transposase-associated domain-containing protein</fullName>
    </recommendedName>
</protein>
<dbReference type="OrthoDB" id="694740at2759"/>
<evidence type="ECO:0000259" key="2">
    <source>
        <dbReference type="Pfam" id="PF13963"/>
    </source>
</evidence>
<accession>A0A9Q1K8H8</accession>
<feature type="coiled-coil region" evidence="1">
    <location>
        <begin position="252"/>
        <end position="279"/>
    </location>
</feature>
<keyword evidence="1" id="KW-0175">Coiled coil</keyword>
<comment type="caution">
    <text evidence="3">The sequence shown here is derived from an EMBL/GenBank/DDBJ whole genome shotgun (WGS) entry which is preliminary data.</text>
</comment>
<evidence type="ECO:0000313" key="4">
    <source>
        <dbReference type="Proteomes" id="UP001153076"/>
    </source>
</evidence>
<name>A0A9Q1K8H8_9CARY</name>
<sequence length="280" mass="31622">MAPSKHWMSLINERLNLEYEKGVREYITFAFGWLRNESKVIKCPCVRCKNSNDHQYSAETIEDHLIAYGILSGYTFWCHHGEIAGKNQLESKSLGFHHGNEDEFNEMEAEENKIDDEIDAIEHSDIMAQSGVQLSGKMACGGGKTLRRRFVAPRVLGRNRTPTSTLTPREMYAAECDEKDDQTRGVTKKEKFKGGGIENRKVQEIISTADKHPEFSQFELIGKCFGPQDHDHVICFGHGVTPKDVQGPQPSKVDLMTEIQEKNQQINSLTGRVAALESNH</sequence>
<dbReference type="EMBL" id="JAKOGI010000259">
    <property type="protein sequence ID" value="KAJ8438306.1"/>
    <property type="molecule type" value="Genomic_DNA"/>
</dbReference>
<feature type="domain" description="Transposase-associated" evidence="2">
    <location>
        <begin position="5"/>
        <end position="82"/>
    </location>
</feature>
<gene>
    <name evidence="3" type="ORF">Cgig2_018786</name>
</gene>
<dbReference type="AlphaFoldDB" id="A0A9Q1K8H8"/>
<evidence type="ECO:0000256" key="1">
    <source>
        <dbReference type="SAM" id="Coils"/>
    </source>
</evidence>
<evidence type="ECO:0000313" key="3">
    <source>
        <dbReference type="EMBL" id="KAJ8438306.1"/>
    </source>
</evidence>
<dbReference type="Proteomes" id="UP001153076">
    <property type="component" value="Unassembled WGS sequence"/>
</dbReference>